<dbReference type="GO" id="GO:0006508">
    <property type="term" value="P:proteolysis"/>
    <property type="evidence" value="ECO:0007669"/>
    <property type="project" value="UniProtKB-KW"/>
</dbReference>
<reference evidence="13" key="1">
    <citation type="journal article" date="2015" name="Nat. Genet.">
        <title>The genome and transcriptome of the zoonotic hookworm Ancylostoma ceylanicum identify infection-specific gene families.</title>
        <authorList>
            <person name="Schwarz E.M."/>
            <person name="Hu Y."/>
            <person name="Antoshechkin I."/>
            <person name="Miller M.M."/>
            <person name="Sternberg P.W."/>
            <person name="Aroian R.V."/>
        </authorList>
    </citation>
    <scope>NUCLEOTIDE SEQUENCE</scope>
    <source>
        <strain evidence="13">HY135</strain>
    </source>
</reference>
<dbReference type="InterPro" id="IPR001461">
    <property type="entry name" value="Aspartic_peptidase_A1"/>
</dbReference>
<keyword evidence="6" id="KW-0325">Glycoprotein</keyword>
<dbReference type="PROSITE" id="PS00141">
    <property type="entry name" value="ASP_PROTEASE"/>
    <property type="match status" value="2"/>
</dbReference>
<keyword evidence="3 10" id="KW-0732">Signal</keyword>
<keyword evidence="4 9" id="KW-0064">Aspartyl protease</keyword>
<dbReference type="EMBL" id="JARK01001341">
    <property type="protein sequence ID" value="EYC30157.1"/>
    <property type="molecule type" value="Genomic_DNA"/>
</dbReference>
<dbReference type="PROSITE" id="PS51257">
    <property type="entry name" value="PROKAR_LIPOPROTEIN"/>
    <property type="match status" value="1"/>
</dbReference>
<dbReference type="Pfam" id="PF00026">
    <property type="entry name" value="Asp"/>
    <property type="match status" value="1"/>
</dbReference>
<evidence type="ECO:0000256" key="9">
    <source>
        <dbReference type="RuleBase" id="RU000454"/>
    </source>
</evidence>
<feature type="domain" description="Peptidase A1" evidence="11">
    <location>
        <begin position="80"/>
        <end position="424"/>
    </location>
</feature>
<feature type="chain" id="PRO_5001493771" description="Peptidase A1 domain-containing protein" evidence="10">
    <location>
        <begin position="21"/>
        <end position="429"/>
    </location>
</feature>
<keyword evidence="8" id="KW-1015">Disulfide bond</keyword>
<dbReference type="OrthoDB" id="5839471at2759"/>
<protein>
    <recommendedName>
        <fullName evidence="11">Peptidase A1 domain-containing protein</fullName>
    </recommendedName>
</protein>
<dbReference type="Gene3D" id="2.40.70.10">
    <property type="entry name" value="Acid Proteases"/>
    <property type="match status" value="2"/>
</dbReference>
<dbReference type="PROSITE" id="PS51767">
    <property type="entry name" value="PEPTIDASE_A1"/>
    <property type="match status" value="1"/>
</dbReference>
<sequence length="429" mass="46114">MRRAMRLILALLALVGCTVAAVHQVHLTKIESQRTKMMRQGTWSRYIKMKNARRIAMERKMGSFATVVPQSVNDYEDEEYIGNITIGTPEQQFQVILDTGSSNLWIPDSTCGQVHENCQDQNCKGGGIVCEVMCNDQSCCGGGVNACQGKNIFTSSKSSTYQKNGKYWSIQYGTGSAVGFLGEDTVRFGGIGTNQLVVPNTVFGQATSLAAFFADQPIDGILGLAFPTIAVDGVTPPFFNAVDQGLVDQPIFTVFLEHVGAQDNVYGGVYTYGGLDTKNCGPVLAYQPLSSATYYQFKLDAVASGSYASSKGWQAISDTGTSLLAAPTSIASSIAQANGATYDAEDEVYYIDCNAKPSLDLTIGGNKYTINAANFVIPSGDGRCLLAIFGTNTFGFGPAWILGDPFIRQYCNVYDVGQQQIGFANSLQK</sequence>
<dbReference type="InterPro" id="IPR021109">
    <property type="entry name" value="Peptidase_aspartic_dom_sf"/>
</dbReference>
<dbReference type="GO" id="GO:0005764">
    <property type="term" value="C:lysosome"/>
    <property type="evidence" value="ECO:0007669"/>
    <property type="project" value="TreeGrafter"/>
</dbReference>
<dbReference type="InterPro" id="IPR001969">
    <property type="entry name" value="Aspartic_peptidase_AS"/>
</dbReference>
<dbReference type="PRINTS" id="PR00792">
    <property type="entry name" value="PEPSIN"/>
</dbReference>
<feature type="active site" evidence="7">
    <location>
        <position position="98"/>
    </location>
</feature>
<evidence type="ECO:0000256" key="10">
    <source>
        <dbReference type="SAM" id="SignalP"/>
    </source>
</evidence>
<comment type="caution">
    <text evidence="12">The sequence shown here is derived from an EMBL/GenBank/DDBJ whole genome shotgun (WGS) entry which is preliminary data.</text>
</comment>
<keyword evidence="5 9" id="KW-0378">Hydrolase</keyword>
<evidence type="ECO:0000313" key="13">
    <source>
        <dbReference type="Proteomes" id="UP000024635"/>
    </source>
</evidence>
<gene>
    <name evidence="12" type="primary">Acey_s0005.g2485</name>
    <name evidence="12" type="ORF">Y032_0005g2485</name>
</gene>
<accession>A0A016VSZ6</accession>
<evidence type="ECO:0000259" key="11">
    <source>
        <dbReference type="PROSITE" id="PS51767"/>
    </source>
</evidence>
<evidence type="ECO:0000256" key="4">
    <source>
        <dbReference type="ARBA" id="ARBA00022750"/>
    </source>
</evidence>
<comment type="similarity">
    <text evidence="1 9">Belongs to the peptidase A1 family.</text>
</comment>
<organism evidence="12 13">
    <name type="scientific">Ancylostoma ceylanicum</name>
    <dbReference type="NCBI Taxonomy" id="53326"/>
    <lineage>
        <taxon>Eukaryota</taxon>
        <taxon>Metazoa</taxon>
        <taxon>Ecdysozoa</taxon>
        <taxon>Nematoda</taxon>
        <taxon>Chromadorea</taxon>
        <taxon>Rhabditida</taxon>
        <taxon>Rhabditina</taxon>
        <taxon>Rhabditomorpha</taxon>
        <taxon>Strongyloidea</taxon>
        <taxon>Ancylostomatidae</taxon>
        <taxon>Ancylostomatinae</taxon>
        <taxon>Ancylostoma</taxon>
    </lineage>
</organism>
<evidence type="ECO:0000256" key="1">
    <source>
        <dbReference type="ARBA" id="ARBA00007447"/>
    </source>
</evidence>
<dbReference type="AlphaFoldDB" id="A0A016VSZ6"/>
<evidence type="ECO:0000256" key="5">
    <source>
        <dbReference type="ARBA" id="ARBA00022801"/>
    </source>
</evidence>
<name>A0A016VSZ6_9BILA</name>
<feature type="signal peptide" evidence="10">
    <location>
        <begin position="1"/>
        <end position="20"/>
    </location>
</feature>
<feature type="disulfide bond" evidence="8">
    <location>
        <begin position="111"/>
        <end position="147"/>
    </location>
</feature>
<evidence type="ECO:0000313" key="12">
    <source>
        <dbReference type="EMBL" id="EYC30157.1"/>
    </source>
</evidence>
<evidence type="ECO:0000256" key="6">
    <source>
        <dbReference type="ARBA" id="ARBA00023180"/>
    </source>
</evidence>
<evidence type="ECO:0000256" key="2">
    <source>
        <dbReference type="ARBA" id="ARBA00022670"/>
    </source>
</evidence>
<evidence type="ECO:0000256" key="8">
    <source>
        <dbReference type="PIRSR" id="PIRSR601461-2"/>
    </source>
</evidence>
<feature type="active site" evidence="7">
    <location>
        <position position="318"/>
    </location>
</feature>
<dbReference type="Proteomes" id="UP000024635">
    <property type="component" value="Unassembled WGS sequence"/>
</dbReference>
<dbReference type="PANTHER" id="PTHR47966:SF45">
    <property type="entry name" value="PEPTIDASE A1 DOMAIN-CONTAINING PROTEIN"/>
    <property type="match status" value="1"/>
</dbReference>
<evidence type="ECO:0000256" key="7">
    <source>
        <dbReference type="PIRSR" id="PIRSR601461-1"/>
    </source>
</evidence>
<dbReference type="PANTHER" id="PTHR47966">
    <property type="entry name" value="BETA-SITE APP-CLEAVING ENZYME, ISOFORM A-RELATED"/>
    <property type="match status" value="1"/>
</dbReference>
<dbReference type="GO" id="GO:0004190">
    <property type="term" value="F:aspartic-type endopeptidase activity"/>
    <property type="evidence" value="ECO:0007669"/>
    <property type="project" value="UniProtKB-KW"/>
</dbReference>
<proteinExistence type="inferred from homology"/>
<evidence type="ECO:0000256" key="3">
    <source>
        <dbReference type="ARBA" id="ARBA00022729"/>
    </source>
</evidence>
<keyword evidence="13" id="KW-1185">Reference proteome</keyword>
<keyword evidence="2 9" id="KW-0645">Protease</keyword>
<dbReference type="InterPro" id="IPR033121">
    <property type="entry name" value="PEPTIDASE_A1"/>
</dbReference>
<dbReference type="STRING" id="53326.A0A016VSZ6"/>
<dbReference type="SUPFAM" id="SSF50630">
    <property type="entry name" value="Acid proteases"/>
    <property type="match status" value="1"/>
</dbReference>
<dbReference type="FunFam" id="2.40.70.10:FF:000052">
    <property type="entry name" value="ASpartyl Protease"/>
    <property type="match status" value="1"/>
</dbReference>